<dbReference type="GO" id="GO:0106300">
    <property type="term" value="P:protein-DNA covalent cross-linking repair"/>
    <property type="evidence" value="ECO:0007669"/>
    <property type="project" value="InterPro"/>
</dbReference>
<accession>A0A9X1WG79</accession>
<evidence type="ECO:0000256" key="4">
    <source>
        <dbReference type="ARBA" id="ARBA00022801"/>
    </source>
</evidence>
<organism evidence="9 10">
    <name type="scientific">Corynebacterium kalidii</name>
    <dbReference type="NCBI Taxonomy" id="2931982"/>
    <lineage>
        <taxon>Bacteria</taxon>
        <taxon>Bacillati</taxon>
        <taxon>Actinomycetota</taxon>
        <taxon>Actinomycetes</taxon>
        <taxon>Mycobacteriales</taxon>
        <taxon>Corynebacteriaceae</taxon>
        <taxon>Corynebacterium</taxon>
    </lineage>
</organism>
<protein>
    <recommendedName>
        <fullName evidence="8">Abasic site processing protein</fullName>
        <ecNumber evidence="8">3.4.-.-</ecNumber>
    </recommendedName>
</protein>
<dbReference type="SUPFAM" id="SSF143081">
    <property type="entry name" value="BB1717-like"/>
    <property type="match status" value="1"/>
</dbReference>
<comment type="similarity">
    <text evidence="1 8">Belongs to the SOS response-associated peptidase family.</text>
</comment>
<dbReference type="EC" id="3.4.-.-" evidence="8"/>
<evidence type="ECO:0000256" key="1">
    <source>
        <dbReference type="ARBA" id="ARBA00008136"/>
    </source>
</evidence>
<dbReference type="AlphaFoldDB" id="A0A9X1WG79"/>
<dbReference type="GO" id="GO:0008233">
    <property type="term" value="F:peptidase activity"/>
    <property type="evidence" value="ECO:0007669"/>
    <property type="project" value="UniProtKB-KW"/>
</dbReference>
<keyword evidence="10" id="KW-1185">Reference proteome</keyword>
<evidence type="ECO:0000313" key="9">
    <source>
        <dbReference type="EMBL" id="MCJ7858035.1"/>
    </source>
</evidence>
<dbReference type="Gene3D" id="3.90.1680.10">
    <property type="entry name" value="SOS response associated peptidase-like"/>
    <property type="match status" value="1"/>
</dbReference>
<keyword evidence="4 8" id="KW-0378">Hydrolase</keyword>
<dbReference type="GO" id="GO:0003697">
    <property type="term" value="F:single-stranded DNA binding"/>
    <property type="evidence" value="ECO:0007669"/>
    <property type="project" value="InterPro"/>
</dbReference>
<keyword evidence="2 8" id="KW-0645">Protease</keyword>
<keyword evidence="6" id="KW-0238">DNA-binding</keyword>
<evidence type="ECO:0000313" key="10">
    <source>
        <dbReference type="Proteomes" id="UP001139207"/>
    </source>
</evidence>
<keyword evidence="3" id="KW-0227">DNA damage</keyword>
<dbReference type="RefSeq" id="WP_244803750.1">
    <property type="nucleotide sequence ID" value="NZ_JALIEA010000011.1"/>
</dbReference>
<evidence type="ECO:0000256" key="3">
    <source>
        <dbReference type="ARBA" id="ARBA00022763"/>
    </source>
</evidence>
<reference evidence="9" key="1">
    <citation type="submission" date="2022-04" db="EMBL/GenBank/DDBJ databases">
        <title>Corynebacterium kalidii LD5P10.</title>
        <authorList>
            <person name="Sun J.Q."/>
        </authorList>
    </citation>
    <scope>NUCLEOTIDE SEQUENCE</scope>
    <source>
        <strain evidence="9">LD5P10</strain>
    </source>
</reference>
<dbReference type="EMBL" id="JALIEA010000011">
    <property type="protein sequence ID" value="MCJ7858035.1"/>
    <property type="molecule type" value="Genomic_DNA"/>
</dbReference>
<evidence type="ECO:0000256" key="6">
    <source>
        <dbReference type="ARBA" id="ARBA00023125"/>
    </source>
</evidence>
<evidence type="ECO:0000256" key="7">
    <source>
        <dbReference type="ARBA" id="ARBA00023239"/>
    </source>
</evidence>
<evidence type="ECO:0000256" key="5">
    <source>
        <dbReference type="ARBA" id="ARBA00023124"/>
    </source>
</evidence>
<evidence type="ECO:0000256" key="2">
    <source>
        <dbReference type="ARBA" id="ARBA00022670"/>
    </source>
</evidence>
<evidence type="ECO:0000256" key="8">
    <source>
        <dbReference type="RuleBase" id="RU364100"/>
    </source>
</evidence>
<proteinExistence type="inferred from homology"/>
<dbReference type="InterPro" id="IPR003738">
    <property type="entry name" value="SRAP"/>
</dbReference>
<keyword evidence="5" id="KW-0190">Covalent protein-DNA linkage</keyword>
<comment type="caution">
    <text evidence="9">The sequence shown here is derived from an EMBL/GenBank/DDBJ whole genome shotgun (WGS) entry which is preliminary data.</text>
</comment>
<sequence length="229" mass="24110">MCGRYVMFSTTETLLETTSRLVGEQVGAVGGGPAPSWNIAPTHTVAVLRRYTGAVTLGPAVWGYPAPWRAGTVLFNARGETVFDKASFRGSSPCLFVMDGWYEWKDRQPHYVDTPSGPLVAAGLCRAGEGDLAGRLTATMVTTASAGPVDWVHDRMPRLLAAGTDGGGDVLSWLDGADSDRRALAASPPRDGVLDLLRTRAADRRVGDVAVNGPELIGATGDPARAEGD</sequence>
<gene>
    <name evidence="9" type="ORF">MUN33_04790</name>
</gene>
<dbReference type="PANTHER" id="PTHR13604:SF0">
    <property type="entry name" value="ABASIC SITE PROCESSING PROTEIN HMCES"/>
    <property type="match status" value="1"/>
</dbReference>
<dbReference type="Pfam" id="PF02586">
    <property type="entry name" value="SRAP"/>
    <property type="match status" value="1"/>
</dbReference>
<dbReference type="PANTHER" id="PTHR13604">
    <property type="entry name" value="DC12-RELATED"/>
    <property type="match status" value="1"/>
</dbReference>
<name>A0A9X1WG79_9CORY</name>
<keyword evidence="7" id="KW-0456">Lyase</keyword>
<dbReference type="InterPro" id="IPR036590">
    <property type="entry name" value="SRAP-like"/>
</dbReference>
<dbReference type="GO" id="GO:0016829">
    <property type="term" value="F:lyase activity"/>
    <property type="evidence" value="ECO:0007669"/>
    <property type="project" value="UniProtKB-KW"/>
</dbReference>
<dbReference type="GO" id="GO:0006508">
    <property type="term" value="P:proteolysis"/>
    <property type="evidence" value="ECO:0007669"/>
    <property type="project" value="UniProtKB-KW"/>
</dbReference>
<dbReference type="Proteomes" id="UP001139207">
    <property type="component" value="Unassembled WGS sequence"/>
</dbReference>